<dbReference type="InterPro" id="IPR029071">
    <property type="entry name" value="Ubiquitin-like_domsf"/>
</dbReference>
<dbReference type="PANTHER" id="PTHR10562">
    <property type="entry name" value="SMALL UBIQUITIN-RELATED MODIFIER"/>
    <property type="match status" value="1"/>
</dbReference>
<reference evidence="2" key="1">
    <citation type="submission" date="2023-03" db="EMBL/GenBank/DDBJ databases">
        <title>Massive genome expansion in bonnet fungi (Mycena s.s.) driven by repeated elements and novel gene families across ecological guilds.</title>
        <authorList>
            <consortium name="Lawrence Berkeley National Laboratory"/>
            <person name="Harder C.B."/>
            <person name="Miyauchi S."/>
            <person name="Viragh M."/>
            <person name="Kuo A."/>
            <person name="Thoen E."/>
            <person name="Andreopoulos B."/>
            <person name="Lu D."/>
            <person name="Skrede I."/>
            <person name="Drula E."/>
            <person name="Henrissat B."/>
            <person name="Morin E."/>
            <person name="Kohler A."/>
            <person name="Barry K."/>
            <person name="LaButti K."/>
            <person name="Morin E."/>
            <person name="Salamov A."/>
            <person name="Lipzen A."/>
            <person name="Mereny Z."/>
            <person name="Hegedus B."/>
            <person name="Baldrian P."/>
            <person name="Stursova M."/>
            <person name="Weitz H."/>
            <person name="Taylor A."/>
            <person name="Grigoriev I.V."/>
            <person name="Nagy L.G."/>
            <person name="Martin F."/>
            <person name="Kauserud H."/>
        </authorList>
    </citation>
    <scope>NUCLEOTIDE SEQUENCE</scope>
    <source>
        <strain evidence="2">CBHHK188m</strain>
    </source>
</reference>
<organism evidence="2 3">
    <name type="scientific">Mycena maculata</name>
    <dbReference type="NCBI Taxonomy" id="230809"/>
    <lineage>
        <taxon>Eukaryota</taxon>
        <taxon>Fungi</taxon>
        <taxon>Dikarya</taxon>
        <taxon>Basidiomycota</taxon>
        <taxon>Agaricomycotina</taxon>
        <taxon>Agaricomycetes</taxon>
        <taxon>Agaricomycetidae</taxon>
        <taxon>Agaricales</taxon>
        <taxon>Marasmiineae</taxon>
        <taxon>Mycenaceae</taxon>
        <taxon>Mycena</taxon>
    </lineage>
</organism>
<dbReference type="InterPro" id="IPR022617">
    <property type="entry name" value="Rad60/SUMO-like_dom"/>
</dbReference>
<proteinExistence type="predicted"/>
<gene>
    <name evidence="2" type="ORF">DFH07DRAFT_835892</name>
</gene>
<comment type="caution">
    <text evidence="2">The sequence shown here is derived from an EMBL/GenBank/DDBJ whole genome shotgun (WGS) entry which is preliminary data.</text>
</comment>
<dbReference type="AlphaFoldDB" id="A0AAD7IH52"/>
<dbReference type="SUPFAM" id="SSF54236">
    <property type="entry name" value="Ubiquitin-like"/>
    <property type="match status" value="1"/>
</dbReference>
<protein>
    <recommendedName>
        <fullName evidence="1">Rad60/SUMO-like domain-containing protein</fullName>
    </recommendedName>
</protein>
<keyword evidence="3" id="KW-1185">Reference proteome</keyword>
<dbReference type="Pfam" id="PF11976">
    <property type="entry name" value="Rad60-SLD"/>
    <property type="match status" value="1"/>
</dbReference>
<dbReference type="Gene3D" id="3.10.20.90">
    <property type="entry name" value="Phosphatidylinositol 3-kinase Catalytic Subunit, Chain A, domain 1"/>
    <property type="match status" value="1"/>
</dbReference>
<dbReference type="Proteomes" id="UP001215280">
    <property type="component" value="Unassembled WGS sequence"/>
</dbReference>
<name>A0AAD7IH52_9AGAR</name>
<accession>A0AAD7IH52</accession>
<dbReference type="EMBL" id="JARJLG010000115">
    <property type="protein sequence ID" value="KAJ7742943.1"/>
    <property type="molecule type" value="Genomic_DNA"/>
</dbReference>
<evidence type="ECO:0000259" key="1">
    <source>
        <dbReference type="Pfam" id="PF11976"/>
    </source>
</evidence>
<evidence type="ECO:0000313" key="3">
    <source>
        <dbReference type="Proteomes" id="UP001215280"/>
    </source>
</evidence>
<evidence type="ECO:0000313" key="2">
    <source>
        <dbReference type="EMBL" id="KAJ7742943.1"/>
    </source>
</evidence>
<sequence>MSTPSGEDVKPDTSKIRIGVQFNGQYMHSSVSTPLLFSYDWTEVFFLYKKTKPLAKLLIMFCERIKVDRKNIRFNYEGVNISREETTAEDLEMEDGDVIDGQLWQEGGSFER</sequence>
<feature type="domain" description="Rad60/SUMO-like" evidence="1">
    <location>
        <begin position="42"/>
        <end position="100"/>
    </location>
</feature>